<comment type="catalytic activity">
    <reaction evidence="11">
        <text>Endonucleolytic cleavage of RNA, removing 21 and 42 nucleotides, respectively, from the 5'- and 3'-termini of a 5S-rRNA precursor.</text>
        <dbReference type="EC" id="3.1.26.8"/>
    </reaction>
</comment>
<evidence type="ECO:0000256" key="9">
    <source>
        <dbReference type="ARBA" id="ARBA00022842"/>
    </source>
</evidence>
<evidence type="ECO:0000256" key="7">
    <source>
        <dbReference type="ARBA" id="ARBA00022759"/>
    </source>
</evidence>
<keyword evidence="9" id="KW-0460">Magnesium</keyword>
<dbReference type="InterPro" id="IPR006171">
    <property type="entry name" value="TOPRIM_dom"/>
</dbReference>
<dbReference type="Gene3D" id="3.40.1360.10">
    <property type="match status" value="1"/>
</dbReference>
<evidence type="ECO:0000256" key="4">
    <source>
        <dbReference type="ARBA" id="ARBA00022722"/>
    </source>
</evidence>
<comment type="function">
    <text evidence="11">Required for correct processing of both the 5' and 3' ends of 5S rRNA precursor. Cleaves both sides of a double-stranded region yielding mature 5S rRNA in one step.</text>
</comment>
<dbReference type="EC" id="3.1.26.8" evidence="11 12"/>
<keyword evidence="2 11" id="KW-0690">Ribosome biogenesis</keyword>
<keyword evidence="3 11" id="KW-0698">rRNA processing</keyword>
<dbReference type="SUPFAM" id="SSF110455">
    <property type="entry name" value="Toprim domain"/>
    <property type="match status" value="1"/>
</dbReference>
<dbReference type="PANTHER" id="PTHR39156:SF2">
    <property type="entry name" value="DNA PRIMASE (BACTERIAL TYPE) AND SMALL PRIMASE-LIKE PROTEINS"/>
    <property type="match status" value="1"/>
</dbReference>
<keyword evidence="4 11" id="KW-0540">Nuclease</keyword>
<keyword evidence="10 11" id="KW-0694">RNA-binding</keyword>
<dbReference type="Proteomes" id="UP001314241">
    <property type="component" value="Unassembled WGS sequence"/>
</dbReference>
<comment type="caution">
    <text evidence="14">The sequence shown here is derived from an EMBL/GenBank/DDBJ whole genome shotgun (WGS) entry which is preliminary data.</text>
</comment>
<dbReference type="InterPro" id="IPR025156">
    <property type="entry name" value="RNase_M5_C"/>
</dbReference>
<proteinExistence type="inferred from homology"/>
<dbReference type="PANTHER" id="PTHR39156">
    <property type="entry name" value="RIBONUCLEASE M5"/>
    <property type="match status" value="1"/>
</dbReference>
<dbReference type="Pfam" id="PF13331">
    <property type="entry name" value="DUF4093"/>
    <property type="match status" value="1"/>
</dbReference>
<evidence type="ECO:0000313" key="14">
    <source>
        <dbReference type="EMBL" id="CAK8053621.1"/>
    </source>
</evidence>
<dbReference type="CDD" id="cd01027">
    <property type="entry name" value="TOPRIM_RNase_M5_like"/>
    <property type="match status" value="1"/>
</dbReference>
<keyword evidence="15" id="KW-1185">Reference proteome</keyword>
<evidence type="ECO:0000256" key="1">
    <source>
        <dbReference type="ARBA" id="ARBA00022490"/>
    </source>
</evidence>
<dbReference type="InterPro" id="IPR034141">
    <property type="entry name" value="TOPRIM_RNase_M5-like"/>
</dbReference>
<dbReference type="RefSeq" id="WP_349641180.1">
    <property type="nucleotide sequence ID" value="NZ_CAWVOH010000001.1"/>
</dbReference>
<evidence type="ECO:0000256" key="5">
    <source>
        <dbReference type="ARBA" id="ARBA00022723"/>
    </source>
</evidence>
<organism evidence="14 15">
    <name type="scientific">Eupransor demetentiae</name>
    <dbReference type="NCBI Taxonomy" id="3109584"/>
    <lineage>
        <taxon>Bacteria</taxon>
        <taxon>Bacillati</taxon>
        <taxon>Bacillota</taxon>
        <taxon>Bacilli</taxon>
        <taxon>Lactobacillales</taxon>
        <taxon>Lactobacillaceae</taxon>
        <taxon>Eupransor</taxon>
    </lineage>
</organism>
<feature type="domain" description="Toprim" evidence="13">
    <location>
        <begin position="8"/>
        <end position="91"/>
    </location>
</feature>
<gene>
    <name evidence="11" type="primary">rnmV</name>
    <name evidence="14" type="ORF">R54876_GBNLAHCA_00178</name>
</gene>
<comment type="subcellular location">
    <subcellularLocation>
        <location evidence="11">Cytoplasm</location>
    </subcellularLocation>
</comment>
<evidence type="ECO:0000256" key="11">
    <source>
        <dbReference type="HAMAP-Rule" id="MF_01469"/>
    </source>
</evidence>
<evidence type="ECO:0000256" key="12">
    <source>
        <dbReference type="NCBIfam" id="TIGR00334"/>
    </source>
</evidence>
<dbReference type="NCBIfam" id="TIGR00334">
    <property type="entry name" value="5S_RNA_mat_M5"/>
    <property type="match status" value="1"/>
</dbReference>
<evidence type="ECO:0000313" key="15">
    <source>
        <dbReference type="Proteomes" id="UP001314241"/>
    </source>
</evidence>
<evidence type="ECO:0000256" key="10">
    <source>
        <dbReference type="ARBA" id="ARBA00022884"/>
    </source>
</evidence>
<keyword evidence="8 11" id="KW-0378">Hydrolase</keyword>
<evidence type="ECO:0000256" key="3">
    <source>
        <dbReference type="ARBA" id="ARBA00022552"/>
    </source>
</evidence>
<name>A0ABP0EN67_9LACO</name>
<evidence type="ECO:0000256" key="2">
    <source>
        <dbReference type="ARBA" id="ARBA00022517"/>
    </source>
</evidence>
<evidence type="ECO:0000256" key="6">
    <source>
        <dbReference type="ARBA" id="ARBA00022730"/>
    </source>
</evidence>
<keyword evidence="5" id="KW-0479">Metal-binding</keyword>
<dbReference type="InterPro" id="IPR004466">
    <property type="entry name" value="RNase_M5"/>
</dbReference>
<comment type="similarity">
    <text evidence="11">Belongs to the ribonuclease M5 family.</text>
</comment>
<dbReference type="GO" id="GO:0043822">
    <property type="term" value="F:ribonuclease M5 activity"/>
    <property type="evidence" value="ECO:0007669"/>
    <property type="project" value="UniProtKB-EC"/>
</dbReference>
<keyword evidence="1 11" id="KW-0963">Cytoplasm</keyword>
<evidence type="ECO:0000256" key="8">
    <source>
        <dbReference type="ARBA" id="ARBA00022801"/>
    </source>
</evidence>
<keyword evidence="7 11" id="KW-0255">Endonuclease</keyword>
<dbReference type="HAMAP" id="MF_01469">
    <property type="entry name" value="RNase_M5"/>
    <property type="match status" value="1"/>
</dbReference>
<dbReference type="SMART" id="SM00493">
    <property type="entry name" value="TOPRIM"/>
    <property type="match status" value="1"/>
</dbReference>
<evidence type="ECO:0000259" key="13">
    <source>
        <dbReference type="PROSITE" id="PS50880"/>
    </source>
</evidence>
<protein>
    <recommendedName>
        <fullName evidence="11 12">Ribonuclease M5</fullName>
        <ecNumber evidence="11 12">3.1.26.8</ecNumber>
    </recommendedName>
    <alternativeName>
        <fullName evidence="11">RNase M5</fullName>
    </alternativeName>
    <alternativeName>
        <fullName evidence="11">Ribosomal RNA terminal maturase M5</fullName>
    </alternativeName>
</protein>
<accession>A0ABP0EN67</accession>
<dbReference type="EMBL" id="CAWVOH010000001">
    <property type="protein sequence ID" value="CAK8053621.1"/>
    <property type="molecule type" value="Genomic_DNA"/>
</dbReference>
<keyword evidence="6 11" id="KW-0699">rRNA-binding</keyword>
<dbReference type="PROSITE" id="PS50880">
    <property type="entry name" value="TOPRIM"/>
    <property type="match status" value="1"/>
</dbReference>
<sequence>MTEQRKIQEFLVVEGRSDTENLQRFFEVDTIETGGSALNEACLERIRLAVAGRGAIVLTDPDFNGQRLRQKIAQAVPGIKSAFINQDQGRAAHDNPHKSLGVEHASQAALLAALDKVVTPKEVAQSDLDLIFMNDLGLVGRPDSKQRRLLLGEKLHIGYGNGKQFLKRLQAFGFDRAAVEEAIEEIKW</sequence>
<reference evidence="14 15" key="1">
    <citation type="submission" date="2024-01" db="EMBL/GenBank/DDBJ databases">
        <authorList>
            <person name="Botero Cardona J."/>
        </authorList>
    </citation>
    <scope>NUCLEOTIDE SEQUENCE [LARGE SCALE GENOMIC DNA]</scope>
    <source>
        <strain evidence="14 15">LMG 33000</strain>
    </source>
</reference>
<dbReference type="Pfam" id="PF01751">
    <property type="entry name" value="Toprim"/>
    <property type="match status" value="1"/>
</dbReference>